<evidence type="ECO:0000313" key="2">
    <source>
        <dbReference type="EMBL" id="TFW17481.1"/>
    </source>
</evidence>
<dbReference type="AlphaFoldDB" id="A0A4Y9S823"/>
<proteinExistence type="predicted"/>
<sequence>MLRLALQILWPAFLVAIAAEGCFFSAFDVEDLMQLTGVHTLEPLAGYTLGFFFFWFWITLGASLSFYLRHVPNDGNHRL</sequence>
<comment type="caution">
    <text evidence="2">The sequence shown here is derived from an EMBL/GenBank/DDBJ whole genome shotgun (WGS) entry which is preliminary data.</text>
</comment>
<organism evidence="2 3">
    <name type="scientific">Zemynaea arenosa</name>
    <dbReference type="NCBI Taxonomy" id="2561931"/>
    <lineage>
        <taxon>Bacteria</taxon>
        <taxon>Pseudomonadati</taxon>
        <taxon>Pseudomonadota</taxon>
        <taxon>Betaproteobacteria</taxon>
        <taxon>Burkholderiales</taxon>
        <taxon>Oxalobacteraceae</taxon>
        <taxon>Telluria group</taxon>
        <taxon>Zemynaea</taxon>
    </lineage>
</organism>
<evidence type="ECO:0000256" key="1">
    <source>
        <dbReference type="SAM" id="Phobius"/>
    </source>
</evidence>
<dbReference type="EMBL" id="SPVF01000182">
    <property type="protein sequence ID" value="TFW17481.1"/>
    <property type="molecule type" value="Genomic_DNA"/>
</dbReference>
<feature type="transmembrane region" description="Helical" evidence="1">
    <location>
        <begin position="44"/>
        <end position="68"/>
    </location>
</feature>
<keyword evidence="1" id="KW-0812">Transmembrane</keyword>
<evidence type="ECO:0000313" key="3">
    <source>
        <dbReference type="Proteomes" id="UP000298438"/>
    </source>
</evidence>
<keyword evidence="3" id="KW-1185">Reference proteome</keyword>
<protein>
    <recommendedName>
        <fullName evidence="4">Inner membrane protein</fullName>
    </recommendedName>
</protein>
<dbReference type="RefSeq" id="WP_135207926.1">
    <property type="nucleotide sequence ID" value="NZ_SPVF01000182.1"/>
</dbReference>
<evidence type="ECO:0008006" key="4">
    <source>
        <dbReference type="Google" id="ProtNLM"/>
    </source>
</evidence>
<gene>
    <name evidence="2" type="ORF">E4L96_14420</name>
</gene>
<keyword evidence="1" id="KW-0472">Membrane</keyword>
<dbReference type="OrthoDB" id="6197657at2"/>
<dbReference type="Proteomes" id="UP000298438">
    <property type="component" value="Unassembled WGS sequence"/>
</dbReference>
<reference evidence="2 3" key="1">
    <citation type="submission" date="2019-03" db="EMBL/GenBank/DDBJ databases">
        <title>Draft Genome Sequence of Massilia arenosa sp. nov., a Novel Massilia Species Isolated from a Sandy-loam Maize Soil.</title>
        <authorList>
            <person name="Raths R."/>
            <person name="Peta V."/>
            <person name="Bucking H."/>
        </authorList>
    </citation>
    <scope>NUCLEOTIDE SEQUENCE [LARGE SCALE GENOMIC DNA]</scope>
    <source>
        <strain evidence="2 3">MC02</strain>
    </source>
</reference>
<keyword evidence="1" id="KW-1133">Transmembrane helix</keyword>
<accession>A0A4Y9S823</accession>
<name>A0A4Y9S823_9BURK</name>